<sequence>MGKYRRLVMASIVGLTFQKKLNAQDAFASLEKNYNVRAHDLIHELNATKDTLILKSDKKIHYVYSINREYKREIDTYAGSFYHKVPLTNLSKGKHVFVVSLSPLKIVFVVKVLKDHTEVLPVETKVVALKNEDK</sequence>
<protein>
    <submittedName>
        <fullName evidence="1">Uncharacterized protein</fullName>
    </submittedName>
</protein>
<proteinExistence type="predicted"/>
<dbReference type="RefSeq" id="WP_387961303.1">
    <property type="nucleotide sequence ID" value="NZ_JBHSGP010000007.1"/>
</dbReference>
<dbReference type="Proteomes" id="UP001595953">
    <property type="component" value="Unassembled WGS sequence"/>
</dbReference>
<evidence type="ECO:0000313" key="2">
    <source>
        <dbReference type="Proteomes" id="UP001595953"/>
    </source>
</evidence>
<comment type="caution">
    <text evidence="1">The sequence shown here is derived from an EMBL/GenBank/DDBJ whole genome shotgun (WGS) entry which is preliminary data.</text>
</comment>
<dbReference type="EMBL" id="JBHSGP010000007">
    <property type="protein sequence ID" value="MFC4721544.1"/>
    <property type="molecule type" value="Genomic_DNA"/>
</dbReference>
<accession>A0ABV9N246</accession>
<organism evidence="1 2">
    <name type="scientific">Geojedonia litorea</name>
    <dbReference type="NCBI Taxonomy" id="1268269"/>
    <lineage>
        <taxon>Bacteria</taxon>
        <taxon>Pseudomonadati</taxon>
        <taxon>Bacteroidota</taxon>
        <taxon>Flavobacteriia</taxon>
        <taxon>Flavobacteriales</taxon>
        <taxon>Flavobacteriaceae</taxon>
        <taxon>Geojedonia</taxon>
    </lineage>
</organism>
<keyword evidence="2" id="KW-1185">Reference proteome</keyword>
<name>A0ABV9N246_9FLAO</name>
<gene>
    <name evidence="1" type="ORF">ACFO5O_04365</name>
</gene>
<evidence type="ECO:0000313" key="1">
    <source>
        <dbReference type="EMBL" id="MFC4721544.1"/>
    </source>
</evidence>
<reference evidence="2" key="1">
    <citation type="journal article" date="2019" name="Int. J. Syst. Evol. Microbiol.">
        <title>The Global Catalogue of Microorganisms (GCM) 10K type strain sequencing project: providing services to taxonomists for standard genome sequencing and annotation.</title>
        <authorList>
            <consortium name="The Broad Institute Genomics Platform"/>
            <consortium name="The Broad Institute Genome Sequencing Center for Infectious Disease"/>
            <person name="Wu L."/>
            <person name="Ma J."/>
        </authorList>
    </citation>
    <scope>NUCLEOTIDE SEQUENCE [LARGE SCALE GENOMIC DNA]</scope>
    <source>
        <strain evidence="2">CCUG 63682</strain>
    </source>
</reference>